<dbReference type="SUPFAM" id="SSF54637">
    <property type="entry name" value="Thioesterase/thiol ester dehydrase-isomerase"/>
    <property type="match status" value="1"/>
</dbReference>
<dbReference type="Gene3D" id="3.10.129.10">
    <property type="entry name" value="Hotdog Thioesterase"/>
    <property type="match status" value="1"/>
</dbReference>
<reference evidence="1 2" key="1">
    <citation type="journal article" date="2017" name="DNA Res.">
        <title>Complete genome sequence and expression profile of the commercial lytic enzyme producer Lysobacter enzymogenes M497-1.</title>
        <authorList>
            <person name="Takami H."/>
            <person name="Toyoda A."/>
            <person name="Uchiyama I."/>
            <person name="Itoh T."/>
            <person name="Takaki Y."/>
            <person name="Arai W."/>
            <person name="Nishi S."/>
            <person name="Kawai M."/>
            <person name="Shinya K."/>
            <person name="Ikeda H."/>
        </authorList>
    </citation>
    <scope>NUCLEOTIDE SEQUENCE [LARGE SCALE GENOMIC DNA]</scope>
    <source>
        <strain evidence="1 2">M497-1</strain>
    </source>
</reference>
<dbReference type="RefSeq" id="WP_096379030.1">
    <property type="nucleotide sequence ID" value="NZ_AP014940.1"/>
</dbReference>
<sequence length="176" mass="18889">MPLSRLHEWILGDLSAALERLAFLPEAWRYRLVSAAVGQQSRYFRTHRLRIVQIAPGRVSILAGNRRALRNRVGALHSMAASVAGEYAAALVVAQHLPRGARLLVKSVHADFRKPLHGGVQAQASLDPAQIGAAANAGGGRLRVPMKVIDETGAAPVRGHVDVVWSSAPRTPRAPA</sequence>
<organism evidence="1 2">
    <name type="scientific">Lysobacter enzymogenes</name>
    <dbReference type="NCBI Taxonomy" id="69"/>
    <lineage>
        <taxon>Bacteria</taxon>
        <taxon>Pseudomonadati</taxon>
        <taxon>Pseudomonadota</taxon>
        <taxon>Gammaproteobacteria</taxon>
        <taxon>Lysobacterales</taxon>
        <taxon>Lysobacteraceae</taxon>
        <taxon>Lysobacter</taxon>
    </lineage>
</organism>
<dbReference type="KEGG" id="lem:LEN_3112"/>
<dbReference type="EMBL" id="AP014940">
    <property type="protein sequence ID" value="BAV98599.1"/>
    <property type="molecule type" value="Genomic_DNA"/>
</dbReference>
<dbReference type="Pfam" id="PF14539">
    <property type="entry name" value="DUF4442"/>
    <property type="match status" value="1"/>
</dbReference>
<dbReference type="InterPro" id="IPR027961">
    <property type="entry name" value="DUF4442"/>
</dbReference>
<dbReference type="Proteomes" id="UP000218824">
    <property type="component" value="Chromosome"/>
</dbReference>
<protein>
    <recommendedName>
        <fullName evidence="3">DUF4442 domain-containing protein</fullName>
    </recommendedName>
</protein>
<proteinExistence type="predicted"/>
<dbReference type="InterPro" id="IPR029069">
    <property type="entry name" value="HotDog_dom_sf"/>
</dbReference>
<accession>A0AAU9AMP5</accession>
<evidence type="ECO:0000313" key="2">
    <source>
        <dbReference type="Proteomes" id="UP000218824"/>
    </source>
</evidence>
<evidence type="ECO:0008006" key="3">
    <source>
        <dbReference type="Google" id="ProtNLM"/>
    </source>
</evidence>
<evidence type="ECO:0000313" key="1">
    <source>
        <dbReference type="EMBL" id="BAV98599.1"/>
    </source>
</evidence>
<gene>
    <name evidence="1" type="ORF">LEN_3112</name>
</gene>
<name>A0AAU9AMP5_LYSEN</name>
<dbReference type="AlphaFoldDB" id="A0AAU9AMP5"/>
<dbReference type="GeneID" id="83064937"/>